<feature type="region of interest" description="Disordered" evidence="1">
    <location>
        <begin position="2939"/>
        <end position="3045"/>
    </location>
</feature>
<feature type="compositionally biased region" description="Basic and acidic residues" evidence="1">
    <location>
        <begin position="294"/>
        <end position="304"/>
    </location>
</feature>
<dbReference type="Gene3D" id="1.25.10.10">
    <property type="entry name" value="Leucine-rich Repeat Variant"/>
    <property type="match status" value="2"/>
</dbReference>
<dbReference type="SUPFAM" id="SSF48371">
    <property type="entry name" value="ARM repeat"/>
    <property type="match status" value="2"/>
</dbReference>
<feature type="region of interest" description="Disordered" evidence="1">
    <location>
        <begin position="2556"/>
        <end position="2580"/>
    </location>
</feature>
<feature type="compositionally biased region" description="Basic residues" evidence="1">
    <location>
        <begin position="3231"/>
        <end position="3244"/>
    </location>
</feature>
<feature type="compositionally biased region" description="Basic and acidic residues" evidence="1">
    <location>
        <begin position="2014"/>
        <end position="2024"/>
    </location>
</feature>
<feature type="compositionally biased region" description="Basic residues" evidence="1">
    <location>
        <begin position="1971"/>
        <end position="2001"/>
    </location>
</feature>
<feature type="compositionally biased region" description="Basic and acidic residues" evidence="1">
    <location>
        <begin position="2950"/>
        <end position="2959"/>
    </location>
</feature>
<organism evidence="4 5">
    <name type="scientific">Durusdinium trenchii</name>
    <dbReference type="NCBI Taxonomy" id="1381693"/>
    <lineage>
        <taxon>Eukaryota</taxon>
        <taxon>Sar</taxon>
        <taxon>Alveolata</taxon>
        <taxon>Dinophyceae</taxon>
        <taxon>Suessiales</taxon>
        <taxon>Symbiodiniaceae</taxon>
        <taxon>Durusdinium</taxon>
    </lineage>
</organism>
<dbReference type="InterPro" id="IPR016024">
    <property type="entry name" value="ARM-type_fold"/>
</dbReference>
<gene>
    <name evidence="4" type="ORF">CCMP2556_LOCUS44347</name>
</gene>
<name>A0ABP0QXB6_9DINO</name>
<feature type="compositionally biased region" description="Basic and acidic residues" evidence="1">
    <location>
        <begin position="2558"/>
        <end position="2580"/>
    </location>
</feature>
<feature type="domain" description="U3 small nucleolar RNA-associated protein 20 N-terminal" evidence="2">
    <location>
        <begin position="1042"/>
        <end position="1174"/>
    </location>
</feature>
<accession>A0ABP0QXB6</accession>
<feature type="domain" description="U3 small nucleolar RNA-associated protein 20" evidence="3">
    <location>
        <begin position="2108"/>
        <end position="2342"/>
    </location>
</feature>
<dbReference type="Pfam" id="PF07539">
    <property type="entry name" value="UTP20_N"/>
    <property type="match status" value="2"/>
</dbReference>
<dbReference type="InterPro" id="IPR011430">
    <property type="entry name" value="UTP20_N"/>
</dbReference>
<feature type="compositionally biased region" description="Basic and acidic residues" evidence="1">
    <location>
        <begin position="2047"/>
        <end position="2057"/>
    </location>
</feature>
<reference evidence="4 5" key="1">
    <citation type="submission" date="2024-02" db="EMBL/GenBank/DDBJ databases">
        <authorList>
            <person name="Chen Y."/>
            <person name="Shah S."/>
            <person name="Dougan E. K."/>
            <person name="Thang M."/>
            <person name="Chan C."/>
        </authorList>
    </citation>
    <scope>NUCLEOTIDE SEQUENCE [LARGE SCALE GENOMIC DNA]</scope>
</reference>
<evidence type="ECO:0000259" key="2">
    <source>
        <dbReference type="Pfam" id="PF07539"/>
    </source>
</evidence>
<feature type="compositionally biased region" description="Basic and acidic residues" evidence="1">
    <location>
        <begin position="787"/>
        <end position="800"/>
    </location>
</feature>
<feature type="region of interest" description="Disordered" evidence="1">
    <location>
        <begin position="1967"/>
        <end position="2074"/>
    </location>
</feature>
<evidence type="ECO:0000256" key="1">
    <source>
        <dbReference type="SAM" id="MobiDB-lite"/>
    </source>
</evidence>
<keyword evidence="5" id="KW-1185">Reference proteome</keyword>
<dbReference type="InterPro" id="IPR046523">
    <property type="entry name" value="UTP20_dom"/>
</dbReference>
<feature type="compositionally biased region" description="Low complexity" evidence="1">
    <location>
        <begin position="2389"/>
        <end position="2403"/>
    </location>
</feature>
<feature type="compositionally biased region" description="Acidic residues" evidence="1">
    <location>
        <begin position="2025"/>
        <end position="2046"/>
    </location>
</feature>
<feature type="region of interest" description="Disordered" evidence="1">
    <location>
        <begin position="294"/>
        <end position="316"/>
    </location>
</feature>
<feature type="compositionally biased region" description="Basic and acidic residues" evidence="1">
    <location>
        <begin position="3012"/>
        <end position="3023"/>
    </location>
</feature>
<feature type="compositionally biased region" description="Basic and acidic residues" evidence="1">
    <location>
        <begin position="2372"/>
        <end position="2383"/>
    </location>
</feature>
<evidence type="ECO:0000259" key="3">
    <source>
        <dbReference type="Pfam" id="PF20416"/>
    </source>
</evidence>
<feature type="region of interest" description="Disordered" evidence="1">
    <location>
        <begin position="786"/>
        <end position="834"/>
    </location>
</feature>
<dbReference type="InterPro" id="IPR052575">
    <property type="entry name" value="SSU_processome_comp_20"/>
</dbReference>
<sequence length="3270" mass="360594">MALLHRCDIPRVNARGMDWAAFNAAGHRGSVVLTGLFDAEELEEWAEPTQRDAEGLTPTFLAAFSGHVQVLRALAGHVSEADILPHFQRVFPVLLDLISAAGRTGQEDADLLEHASECLTYLLKYRARYVISELPKYLGQYAVLLKHKKIRIRHFSAESLALVFRRIPSAGMRAAMFDAFQLFGSTENPHELNLMADGLSVLFAKTVKGVQHQFRSKTIAVLTPLFKGVRHSVTAASLTKAQRAAQLRAIRMAVLRMRNHARSLDSAADLVEVMFSNFRAVSIRYVNAAKGRDVANDSEPRNDDSESESEDSIERPFSNQDLEQEVLFYLDLVVSWVYAKPRPRDCCGESWQAFVAVAVECLSAIVEAGNLTPANAKEKSLLDAANAMVLAFPPVAMAASETAKRALLLLWRAMPSIVAPCCDDKLAAVFAGPDSVEAQSALLLSGNDESLSLACAALIPDMLPGFEHLLPRLSAATAAGLMLGETKQRLSNELCISSAQLHTWRKAEPEQVLEEMKHVVETLDSFGSLAPSSVEPLQLSGAMAYSGALLRFLKLHPISDPNMPSRLALLLPKASSAMLLARFFDCCISSLHVPDGPTAPPREAWPSGQDTEEGQTWDAWAVAWAQSEPSGPGPLFAAVSHAFSNKTIHTSEAILGLMPCCWKAAQSAHAQIRLAALRVALLLPQSVLARCLQRPDCGEVFENSQAEETANIGSDALQLLELCVQLENIPPDFHNERRRSEQIRRIGRALKGRSWASMLAMQILASQFSVRLATLWAPAQEALLESGRQKANPENKKRAAEGTVSKRKKRRVTKTGVGDTGKSNDGGKLAQEGEAKGEGFNRFGLLDFAEVDLEPFLRPPDYQNFPENDNWWWTEMTWSIAVAMISAQEARSEESGMAPTGQPRKQLDPLEVESWATELWKKSDWRKALDDVWKGRDSWNTQSVAAMAMHGRAWQLASKLLQQRFWSKGLEPWEATMRQHHEDWLLAKLLQHLCRRYEQGLSGKGTYTPMVHALEVVGAMPSIERCARPLVQQCIHACVHWLLLEDSKLQRLAVAVLAKCQESFPFVSQCEEPLKRLCDDATFSTELLSLSSRDVSAAEAEADVANVLFENKDRLLPLVLRILFSKATRKGKQLDKRSTQSSRRGSVFAYLSSLTDEASLSELFLVVLGAVMMVLSSETLDSRVTSSIARMASLRRAFSQEQVPLWWSEALGSASRWGRKDGKVPAGWAWRFGESFVLLDVEATPQRLFGVLQTLGEVIPQMATKLRNSQWPQRLMELVASVLERAGRISQSMERSEQMHITRQCLRAAILRCKELIEQFPERLPEMLEALKPAKGTLDFLVQRLAQTSGAVQTSAVVLLVRSWSCEPALFPCFEAFPVLQWFFQVPAANAVRAMIADSGRAGDVVPIVAEVALRLCRGSMLETTRKARRLFRDVKRELRKRSREGDESGSDEEEMVDKEAQEAAVQHGISIVRPHVDVLLSSMHELVQHRLHIKGKKPKRACIATPTELSVLASVSEWCSDEKVARQLVQLLMTVLSSNKKGLSSDSQLMLTTSIRRLVFVALPGQCPSTEEPGKKSQATYVSDAIARLLGHVKDVSVRGQLAELLVEVEAIKAHDDAKAYLKEPHGWQPEGSQSFTALHVAHLLSALNSLRRSGLREPDVDAHVEILQTLADSSLVDGKVIPATMLTPLLHHCLFLLSCEGVDLGVQRGAERVLCCLADRLRGQVQETSPDRQELCHLTFTITLQTLRRMLKAPTDDVFRTALRVLSHYVRHLAPHCEAWKSQKAEGSVESSVAGASAFGASPEALLHQDLLPLLATVKGDEGGDLFANLLHLQKHRRGRGLLALSKFAGAGSLTSTTLTHFVVPLALQAILQHGASNAAFDPNYAETGIKCLGECMHGVSWSTCLQLVRQLAFLLSKNENRERWIVRGACECLQRFPLPQQELPSPELLHGFGTMKLPDVLDAFPEKRRPKGGKGKKGKGKGKARGKGRSKGKGKGGKGRGTDRGSGVKAATRENIEKEAAELEEDNDEGDEKEPKEESDDKEADGGEKEKLGDDPELEASEQEKGADQLKSVDSIVKSLRSTVLPILRKMWQEKPKGSEGKSEGSKTPAVRIAVISVMMHCLRHLPADDFASELPKILGYVVQGLKERDPESRRASRQALQNVSASLGPKWLPWIVRELRSRLDRGYMVPVRSAAVLAALQALTSSSSLQSGDLDTSLQELLTEAMEELERQMASKEAETGEEAVLRPGQVPEAKKPKGPDFMLLAGQFSSPNKVLELIWALDRKLKGESIQEEKSDQLPRGMVFLRKVEELMTKAMSGLCLNTSFIFPEQISACNELLQPVADILAGKSQSKKEPEVAKSNKAPKSRAIEPAKSRESAFRVQEGAASGKSGGQASQQGVDDHARAGALGVLGLRLLRHILQGTKTGLEANKEAKGLEDVVPAVVSCFCSRQDRLFVASAKCLGLLRGYFDGQPEVLGRHGVSIARTVLKTFEITAGAPRLSQHLRAKAKMHGLASGADAMLATSTRLLSALLNNRDSAEWFQSFGGEEAPSLAKKEMPKTDKRQAKPREKKEGVREALQKSTVFDALVSHIQNALDTPSLQSAALQLLRRVLLRNRVLTSAVYQCIDTVGGIMITGSDKRTSQQCAQIFVDFMLDYPHEHKALQQRMNHLLKNLGYQEDGGRRAALNCLYLVVLHFPESQLSTTWGSLIFTAAAARLSSEADATSHQMIHVLILTLLRKINAPSRQRLLDLVLKWTAAPSVLAECLGLFVEAGEASESTLALMLSALVKLLQEAISADAPWQVSYAICKSFERILASVPHLVLNPLLEGDAASSMKYLWHYLLGSDAFAETRHAWIIAVALRCLEDQSAKWLKSPASLWFQGDVSAYRLLGALEVLVTSRRVEVDTSLAPLAVKALRNFLLLLLQQPDLVQADGMDEEDESDLPADEHEAKEQLGEESMLPPADDGRKGSGPNEQKLESATQKGVEEVDEKMEEEHAGGSDEELEGDEKKSQPEKITLEDGLEAPQPEEALAEPDGGRQGSLYDEAVAANLPKPDVETTPLEMEDGDVQDRLRRSRMRWLLVRWSHQSQGFQANPTEHFVRLISWFRLCTALEDQFPAQVLSQLLRPLLSPAYRCTTAFKCMALPDIVSLEQALALRPAQQRGFLANLAQSFLDQVSDKMTSAGKASEFTSTLNQVRKVVEKRRQERVQKRRLQPVTNPEAAAASRRAKNRRRAEGKKRKLEELIHNTKGGRGKHKVKQSKSLVS</sequence>
<evidence type="ECO:0000313" key="5">
    <source>
        <dbReference type="Proteomes" id="UP001642484"/>
    </source>
</evidence>
<dbReference type="Pfam" id="PF20416">
    <property type="entry name" value="UTP20"/>
    <property type="match status" value="1"/>
</dbReference>
<feature type="region of interest" description="Disordered" evidence="1">
    <location>
        <begin position="3209"/>
        <end position="3270"/>
    </location>
</feature>
<dbReference type="PANTHER" id="PTHR17695">
    <property type="entry name" value="SMALL SUBUNIT PROCESSOME COMPONENT 20 HOMOLOG"/>
    <property type="match status" value="1"/>
</dbReference>
<dbReference type="EMBL" id="CAXAMN010025095">
    <property type="protein sequence ID" value="CAK9092634.1"/>
    <property type="molecule type" value="Genomic_DNA"/>
</dbReference>
<feature type="compositionally biased region" description="Acidic residues" evidence="1">
    <location>
        <begin position="2939"/>
        <end position="2949"/>
    </location>
</feature>
<dbReference type="Proteomes" id="UP001642484">
    <property type="component" value="Unassembled WGS sequence"/>
</dbReference>
<evidence type="ECO:0000313" key="4">
    <source>
        <dbReference type="EMBL" id="CAK9092634.1"/>
    </source>
</evidence>
<protein>
    <submittedName>
        <fullName evidence="4">Uncharacterized protein</fullName>
    </submittedName>
</protein>
<proteinExistence type="predicted"/>
<dbReference type="PANTHER" id="PTHR17695:SF11">
    <property type="entry name" value="SMALL SUBUNIT PROCESSOME COMPONENT 20 HOMOLOG"/>
    <property type="match status" value="1"/>
</dbReference>
<comment type="caution">
    <text evidence="4">The sequence shown here is derived from an EMBL/GenBank/DDBJ whole genome shotgun (WGS) entry which is preliminary data.</text>
</comment>
<feature type="domain" description="U3 small nucleolar RNA-associated protein 20 N-terminal" evidence="2">
    <location>
        <begin position="1243"/>
        <end position="1755"/>
    </location>
</feature>
<dbReference type="InterPro" id="IPR011989">
    <property type="entry name" value="ARM-like"/>
</dbReference>
<feature type="region of interest" description="Disordered" evidence="1">
    <location>
        <begin position="2354"/>
        <end position="2404"/>
    </location>
</feature>
<feature type="compositionally biased region" description="Basic residues" evidence="1">
    <location>
        <begin position="3254"/>
        <end position="3264"/>
    </location>
</feature>